<feature type="transmembrane region" description="Helical" evidence="1">
    <location>
        <begin position="323"/>
        <end position="342"/>
    </location>
</feature>
<sequence>MHAARLEYLRAASADVLRRHWGALAAASAMALIVASPLIAFPLYAGDAYNGINILHFGNDQHYYLTRGKEALEGHSLGQPFLAEGKEAQDPTFSYADMVVLAPARILGLSERVDIVSYYNVLNTLAIFVLVLMIYALALRLSGDRVLALASALFVVGGYAIIEAKTVFYGNFDVYGRSLFPFASSIPMFGFLIALHDALLARSRRALLLAGALAGALCYVYFFAWTFAFALLAALGFIYLLSRDWTSLKSVCIAGGIGALIGSYNIAQLLLFHASPIGAQLAFFYASVQSHLPLMSKIGLGTTLLTLLVAWRKGWTREMPFVLGIILAGWIALNQQVITGRLIQYGHYYWYFIVPFSVVIGAYLFGKALPHRFRRMFAYGLIALAFVNVSGQQFRAFFGDTLQFRLREQTYAPILAALKNEPKGAVLAGAGGESYTFLITIYTSHDLYWIPAAEIHVFPADRLLEALEVHLFLNREARADPVAYLESKLSERPRNNEYVYLYEELEGLRSGLDYYAYQRALAAGETSFGGLRERLLRDVETRYKAEFSERRISALLKERGVRYVLWDAEFYPEWDLSPLGRLTALARSGPLTLYRLED</sequence>
<gene>
    <name evidence="2" type="ORF">A3C21_02480</name>
</gene>
<dbReference type="Proteomes" id="UP000178572">
    <property type="component" value="Unassembled WGS sequence"/>
</dbReference>
<keyword evidence="1" id="KW-0472">Membrane</keyword>
<protein>
    <recommendedName>
        <fullName evidence="4">Glycosyltransferase RgtA/B/C/D-like domain-containing protein</fullName>
    </recommendedName>
</protein>
<reference evidence="2 3" key="1">
    <citation type="journal article" date="2016" name="Nat. Commun.">
        <title>Thousands of microbial genomes shed light on interconnected biogeochemical processes in an aquifer system.</title>
        <authorList>
            <person name="Anantharaman K."/>
            <person name="Brown C.T."/>
            <person name="Hug L.A."/>
            <person name="Sharon I."/>
            <person name="Castelle C.J."/>
            <person name="Probst A.J."/>
            <person name="Thomas B.C."/>
            <person name="Singh A."/>
            <person name="Wilkins M.J."/>
            <person name="Karaoz U."/>
            <person name="Brodie E.L."/>
            <person name="Williams K.H."/>
            <person name="Hubbard S.S."/>
            <person name="Banfield J.F."/>
        </authorList>
    </citation>
    <scope>NUCLEOTIDE SEQUENCE [LARGE SCALE GENOMIC DNA]</scope>
</reference>
<keyword evidence="1" id="KW-1133">Transmembrane helix</keyword>
<feature type="transmembrane region" description="Helical" evidence="1">
    <location>
        <begin position="348"/>
        <end position="365"/>
    </location>
</feature>
<feature type="transmembrane region" description="Helical" evidence="1">
    <location>
        <begin position="245"/>
        <end position="262"/>
    </location>
</feature>
<feature type="transmembrane region" description="Helical" evidence="1">
    <location>
        <begin position="21"/>
        <end position="45"/>
    </location>
</feature>
<accession>A0A1F6E362</accession>
<feature type="transmembrane region" description="Helical" evidence="1">
    <location>
        <begin position="118"/>
        <end position="139"/>
    </location>
</feature>
<dbReference type="EMBL" id="MFLN01000001">
    <property type="protein sequence ID" value="OGG67652.1"/>
    <property type="molecule type" value="Genomic_DNA"/>
</dbReference>
<feature type="transmembrane region" description="Helical" evidence="1">
    <location>
        <begin position="207"/>
        <end position="239"/>
    </location>
</feature>
<proteinExistence type="predicted"/>
<feature type="transmembrane region" description="Helical" evidence="1">
    <location>
        <begin position="174"/>
        <end position="195"/>
    </location>
</feature>
<organism evidence="2 3">
    <name type="scientific">Candidatus Kaiserbacteria bacterium RIFCSPHIGHO2_02_FULL_59_21</name>
    <dbReference type="NCBI Taxonomy" id="1798500"/>
    <lineage>
        <taxon>Bacteria</taxon>
        <taxon>Candidatus Kaiseribacteriota</taxon>
    </lineage>
</organism>
<evidence type="ECO:0000313" key="2">
    <source>
        <dbReference type="EMBL" id="OGG67652.1"/>
    </source>
</evidence>
<feature type="transmembrane region" description="Helical" evidence="1">
    <location>
        <begin position="146"/>
        <end position="162"/>
    </location>
</feature>
<dbReference type="STRING" id="1798500.A3C21_02480"/>
<comment type="caution">
    <text evidence="2">The sequence shown here is derived from an EMBL/GenBank/DDBJ whole genome shotgun (WGS) entry which is preliminary data.</text>
</comment>
<evidence type="ECO:0000256" key="1">
    <source>
        <dbReference type="SAM" id="Phobius"/>
    </source>
</evidence>
<feature type="transmembrane region" description="Helical" evidence="1">
    <location>
        <begin position="377"/>
        <end position="398"/>
    </location>
</feature>
<dbReference type="AlphaFoldDB" id="A0A1F6E362"/>
<keyword evidence="1" id="KW-0812">Transmembrane</keyword>
<name>A0A1F6E362_9BACT</name>
<evidence type="ECO:0000313" key="3">
    <source>
        <dbReference type="Proteomes" id="UP000178572"/>
    </source>
</evidence>
<evidence type="ECO:0008006" key="4">
    <source>
        <dbReference type="Google" id="ProtNLM"/>
    </source>
</evidence>